<dbReference type="CDD" id="cd00592">
    <property type="entry name" value="HTH_MerR-like"/>
    <property type="match status" value="1"/>
</dbReference>
<dbReference type="InterPro" id="IPR009061">
    <property type="entry name" value="DNA-bd_dom_put_sf"/>
</dbReference>
<dbReference type="Pfam" id="PF13411">
    <property type="entry name" value="MerR_1"/>
    <property type="match status" value="1"/>
</dbReference>
<dbReference type="EMBL" id="JAWLKB010000002">
    <property type="protein sequence ID" value="MDV6265876.1"/>
    <property type="molecule type" value="Genomic_DNA"/>
</dbReference>
<comment type="caution">
    <text evidence="3">The sequence shown here is derived from an EMBL/GenBank/DDBJ whole genome shotgun (WGS) entry which is preliminary data.</text>
</comment>
<keyword evidence="1" id="KW-0238">DNA-binding</keyword>
<protein>
    <submittedName>
        <fullName evidence="3">MerR family transcriptional regulator</fullName>
    </submittedName>
</protein>
<dbReference type="PANTHER" id="PTHR30204">
    <property type="entry name" value="REDOX-CYCLING DRUG-SENSING TRANSCRIPTIONAL ACTIVATOR SOXR"/>
    <property type="match status" value="1"/>
</dbReference>
<gene>
    <name evidence="3" type="ORF">R3Q16_04630</name>
</gene>
<sequence>MRIGQLAEAAQTTPRTVRHYHRLGLLAEPVRRANGYREYTMDDVVRLVRIRWLAERGVPLGSIAALFAADTSEEGVSDTVADLRALIGAVEVEQAKLARRHVGLTSMLADAESGRIVSALPTEVASALTDAVDTASSPGVQRALERERDLLEVLAMTGSAPEQFLHSYASVIADDEKRSRYLASLSDWSSIEGKEPVSIESAIEQLACSILAQFDEQTIADLRAQSDVGLGMPVSLDDVVPDPAQREVVLRVQRALVARIADEGEGR</sequence>
<dbReference type="Gene3D" id="1.10.1660.10">
    <property type="match status" value="1"/>
</dbReference>
<feature type="domain" description="HTH merR-type" evidence="2">
    <location>
        <begin position="1"/>
        <end position="69"/>
    </location>
</feature>
<proteinExistence type="predicted"/>
<dbReference type="PANTHER" id="PTHR30204:SF93">
    <property type="entry name" value="HTH MERR-TYPE DOMAIN-CONTAINING PROTEIN"/>
    <property type="match status" value="1"/>
</dbReference>
<evidence type="ECO:0000259" key="2">
    <source>
        <dbReference type="PROSITE" id="PS50937"/>
    </source>
</evidence>
<dbReference type="InterPro" id="IPR000551">
    <property type="entry name" value="MerR-type_HTH_dom"/>
</dbReference>
<evidence type="ECO:0000256" key="1">
    <source>
        <dbReference type="ARBA" id="ARBA00023125"/>
    </source>
</evidence>
<dbReference type="SUPFAM" id="SSF46955">
    <property type="entry name" value="Putative DNA-binding domain"/>
    <property type="match status" value="1"/>
</dbReference>
<reference evidence="3 4" key="1">
    <citation type="submission" date="2023-10" db="EMBL/GenBank/DDBJ databases">
        <title>Development of a sustainable strategy for remediation of hydrocarbon-contaminated territories based on the waste exchange concept.</title>
        <authorList>
            <person name="Krivoruchko A."/>
        </authorList>
    </citation>
    <scope>NUCLEOTIDE SEQUENCE [LARGE SCALE GENOMIC DNA]</scope>
    <source>
        <strain evidence="3 4">IEGM 1203</strain>
    </source>
</reference>
<keyword evidence="4" id="KW-1185">Reference proteome</keyword>
<dbReference type="SMART" id="SM00422">
    <property type="entry name" value="HTH_MERR"/>
    <property type="match status" value="1"/>
</dbReference>
<dbReference type="PROSITE" id="PS50937">
    <property type="entry name" value="HTH_MERR_2"/>
    <property type="match status" value="1"/>
</dbReference>
<name>A0ABU4BNV4_RHOGO</name>
<dbReference type="Proteomes" id="UP001185927">
    <property type="component" value="Unassembled WGS sequence"/>
</dbReference>
<accession>A0ABU4BNV4</accession>
<dbReference type="RefSeq" id="WP_317540692.1">
    <property type="nucleotide sequence ID" value="NZ_JAWLKB010000002.1"/>
</dbReference>
<evidence type="ECO:0000313" key="3">
    <source>
        <dbReference type="EMBL" id="MDV6265876.1"/>
    </source>
</evidence>
<evidence type="ECO:0000313" key="4">
    <source>
        <dbReference type="Proteomes" id="UP001185927"/>
    </source>
</evidence>
<organism evidence="3 4">
    <name type="scientific">Rhodococcus globerulus</name>
    <dbReference type="NCBI Taxonomy" id="33008"/>
    <lineage>
        <taxon>Bacteria</taxon>
        <taxon>Bacillati</taxon>
        <taxon>Actinomycetota</taxon>
        <taxon>Actinomycetes</taxon>
        <taxon>Mycobacteriales</taxon>
        <taxon>Nocardiaceae</taxon>
        <taxon>Rhodococcus</taxon>
    </lineage>
</organism>
<dbReference type="InterPro" id="IPR047057">
    <property type="entry name" value="MerR_fam"/>
</dbReference>